<dbReference type="PANTHER" id="PTHR31252">
    <property type="entry name" value="DUF4419 DOMAIN-CONTAINING PROTEIN"/>
    <property type="match status" value="1"/>
</dbReference>
<dbReference type="Proteomes" id="UP000192578">
    <property type="component" value="Unassembled WGS sequence"/>
</dbReference>
<proteinExistence type="predicted"/>
<reference evidence="2" key="1">
    <citation type="submission" date="2017-01" db="EMBL/GenBank/DDBJ databases">
        <title>Comparative genomics of anhydrobiosis in the tardigrade Hypsibius dujardini.</title>
        <authorList>
            <person name="Yoshida Y."/>
            <person name="Koutsovoulos G."/>
            <person name="Laetsch D."/>
            <person name="Stevens L."/>
            <person name="Kumar S."/>
            <person name="Horikawa D."/>
            <person name="Ishino K."/>
            <person name="Komine S."/>
            <person name="Tomita M."/>
            <person name="Blaxter M."/>
            <person name="Arakawa K."/>
        </authorList>
    </citation>
    <scope>NUCLEOTIDE SEQUENCE [LARGE SCALE GENOMIC DNA]</scope>
    <source>
        <strain evidence="2">Z151</strain>
    </source>
</reference>
<organism evidence="1 2">
    <name type="scientific">Hypsibius exemplaris</name>
    <name type="common">Freshwater tardigrade</name>
    <dbReference type="NCBI Taxonomy" id="2072580"/>
    <lineage>
        <taxon>Eukaryota</taxon>
        <taxon>Metazoa</taxon>
        <taxon>Ecdysozoa</taxon>
        <taxon>Tardigrada</taxon>
        <taxon>Eutardigrada</taxon>
        <taxon>Parachela</taxon>
        <taxon>Hypsibioidea</taxon>
        <taxon>Hypsibiidae</taxon>
        <taxon>Hypsibius</taxon>
    </lineage>
</organism>
<dbReference type="AlphaFoldDB" id="A0A1W0WWE3"/>
<evidence type="ECO:0008006" key="3">
    <source>
        <dbReference type="Google" id="ProtNLM"/>
    </source>
</evidence>
<dbReference type="OrthoDB" id="9987685at2759"/>
<evidence type="ECO:0000313" key="1">
    <source>
        <dbReference type="EMBL" id="OQV19519.1"/>
    </source>
</evidence>
<gene>
    <name evidence="1" type="ORF">BV898_06506</name>
</gene>
<dbReference type="InterPro" id="IPR025533">
    <property type="entry name" value="DUF4419"/>
</dbReference>
<protein>
    <recommendedName>
        <fullName evidence="3">DUF4419 domain-containing protein</fullName>
    </recommendedName>
</protein>
<name>A0A1W0WWE3_HYPEX</name>
<evidence type="ECO:0000313" key="2">
    <source>
        <dbReference type="Proteomes" id="UP000192578"/>
    </source>
</evidence>
<dbReference type="PANTHER" id="PTHR31252:SF11">
    <property type="entry name" value="DUF4419 DOMAIN-CONTAINING PROTEIN"/>
    <property type="match status" value="1"/>
</dbReference>
<dbReference type="Pfam" id="PF14388">
    <property type="entry name" value="DUF4419"/>
    <property type="match status" value="1"/>
</dbReference>
<keyword evidence="2" id="KW-1185">Reference proteome</keyword>
<dbReference type="EMBL" id="MTYJ01000038">
    <property type="protein sequence ID" value="OQV19519.1"/>
    <property type="molecule type" value="Genomic_DNA"/>
</dbReference>
<comment type="caution">
    <text evidence="1">The sequence shown here is derived from an EMBL/GenBank/DDBJ whole genome shotgun (WGS) entry which is preliminary data.</text>
</comment>
<accession>A0A1W0WWE3</accession>
<sequence>MPVTFYPSIKPLSPVGEYPLQHQNTHEPRTILNGATRHEISQSCKDIFQSSFGDNNKPVIPSSSGFVYASIEAYNNHHRLVLRPDDVWITILTQLSFYVNAHAEELRHLFVTHQGKKSLEVTAAGSRYTVDFGNLAEQMGHLIQKNVIDPSLREWIIPDFTTTTSNDRIVSSVVMMATLKAYFSYKMSTMCGLPAVTLLGEREDWQKLLTRLDKLPSFGNETSQWAKLLKPVLTKFVSAFDEPDSKENKDFWQTIVNHEGGGSGPSYLSGWITAFCFFSADGKVLYREAEWEMGSELDGVKFHRLDTEDVPAAYAQVDVKLNDNGQKFDTSMVAGMVGYRVSDSEKTANGYDGKNDSLQPVAGWWIFDKAKVPLQN</sequence>